<comment type="catalytic activity">
    <reaction evidence="6 7">
        <text>lipid IVA (E. coli) + CMP-3-deoxy-beta-D-manno-octulosonate = alpha-Kdo-(2-&gt;6)-lipid IVA (E. coli) + CMP + H(+)</text>
        <dbReference type="Rhea" id="RHEA:28066"/>
        <dbReference type="ChEBI" id="CHEBI:15378"/>
        <dbReference type="ChEBI" id="CHEBI:58603"/>
        <dbReference type="ChEBI" id="CHEBI:60364"/>
        <dbReference type="ChEBI" id="CHEBI:60377"/>
        <dbReference type="ChEBI" id="CHEBI:85987"/>
        <dbReference type="EC" id="2.4.99.12"/>
    </reaction>
</comment>
<reference evidence="9" key="2">
    <citation type="submission" date="2013-04" db="EMBL/GenBank/DDBJ databases">
        <title>Genome sequence of Pseudoalteromonas undina.</title>
        <authorList>
            <person name="Xie B.-B."/>
            <person name="Rong J.-C."/>
            <person name="Qin Q.-L."/>
            <person name="Shu Y.-L."/>
            <person name="Zhang Y.-Z."/>
        </authorList>
    </citation>
    <scope>NUCLEOTIDE SEQUENCE</scope>
    <source>
        <strain evidence="9">NCIMB 2128</strain>
    </source>
</reference>
<evidence type="ECO:0000256" key="1">
    <source>
        <dbReference type="ARBA" id="ARBA00004713"/>
    </source>
</evidence>
<comment type="pathway">
    <text evidence="1 7">Bacterial outer membrane biogenesis; LPS core biosynthesis.</text>
</comment>
<gene>
    <name evidence="9" type="ORF">PUND_04199</name>
</gene>
<dbReference type="PANTHER" id="PTHR42755:SF1">
    <property type="entry name" value="3-DEOXY-D-MANNO-OCTULOSONIC ACID TRANSFERASE, MITOCHONDRIAL-RELATED"/>
    <property type="match status" value="1"/>
</dbReference>
<dbReference type="InterPro" id="IPR039901">
    <property type="entry name" value="Kdotransferase"/>
</dbReference>
<sequence>MARIFYSLALIIISPLIVFYLYVLRGKKNAGYRAHFKERFGFISRASFSNNKPVVFHCASVGEVLAATPLIKALQHEQPQLNILITCNTPTGREQVSAQFKNSVAVSYLPIDFPMATTRFLKRVKPQLLCILETELWPNLMANAHKQNIPVLVVNARLSEKSQQGYEKVAQLTRSIMQSITALASHDKTDANRFIELGLPAEKSHVTGSIKFDITPTTAQLDKVASLKQYYKKAERFIWVAGSTHPIEHEFILAAHQQLLETHPDALLIIAPRHPEQFDKVAELLTHSNLSFSRRSQKNYNNEQIVLADTLGELQYLYGAANISFIGGSLIRRGGHNPLESAAFSVGVLTGPHTYNFDHVYPELIKLKGAHVVENTDELVLALLRLIKNTKACDILGSKAAQCVAKNQGAIAKTLAIITPYLEPKS</sequence>
<dbReference type="Pfam" id="PF04413">
    <property type="entry name" value="Glycos_transf_N"/>
    <property type="match status" value="1"/>
</dbReference>
<dbReference type="Gene3D" id="3.40.50.2000">
    <property type="entry name" value="Glycogen Phosphorylase B"/>
    <property type="match status" value="1"/>
</dbReference>
<name>A0ABN0NJG7_9GAMM</name>
<dbReference type="PANTHER" id="PTHR42755">
    <property type="entry name" value="3-DEOXY-MANNO-OCTULOSONATE CYTIDYLYLTRANSFERASE"/>
    <property type="match status" value="1"/>
</dbReference>
<keyword evidence="7" id="KW-1003">Cell membrane</keyword>
<evidence type="ECO:0000256" key="5">
    <source>
        <dbReference type="ARBA" id="ARBA00031445"/>
    </source>
</evidence>
<dbReference type="SUPFAM" id="SSF53756">
    <property type="entry name" value="UDP-Glycosyltransferase/glycogen phosphorylase"/>
    <property type="match status" value="1"/>
</dbReference>
<dbReference type="Proteomes" id="UP000016534">
    <property type="component" value="Unassembled WGS sequence"/>
</dbReference>
<evidence type="ECO:0000256" key="7">
    <source>
        <dbReference type="RuleBase" id="RU365103"/>
    </source>
</evidence>
<protein>
    <recommendedName>
        <fullName evidence="3 7">3-deoxy-D-manno-octulosonic acid transferase</fullName>
        <shortName evidence="7">Kdo transferase</shortName>
        <ecNumber evidence="2 7">2.4.99.12</ecNumber>
    </recommendedName>
    <alternativeName>
        <fullName evidence="5 7">Lipid IV(A) 3-deoxy-D-manno-octulosonic acid transferase</fullName>
    </alternativeName>
</protein>
<evidence type="ECO:0000259" key="8">
    <source>
        <dbReference type="Pfam" id="PF04413"/>
    </source>
</evidence>
<comment type="similarity">
    <text evidence="7">Belongs to the glycosyltransferase group 1 family.</text>
</comment>
<organism evidence="9 10">
    <name type="scientific">Pseudoalteromonas undina</name>
    <dbReference type="NCBI Taxonomy" id="43660"/>
    <lineage>
        <taxon>Bacteria</taxon>
        <taxon>Pseudomonadati</taxon>
        <taxon>Pseudomonadota</taxon>
        <taxon>Gammaproteobacteria</taxon>
        <taxon>Alteromonadales</taxon>
        <taxon>Pseudoalteromonadaceae</taxon>
        <taxon>Pseudoalteromonas</taxon>
    </lineage>
</organism>
<evidence type="ECO:0000313" key="9">
    <source>
        <dbReference type="EMBL" id="ERG61668.1"/>
    </source>
</evidence>
<keyword evidence="10" id="KW-1185">Reference proteome</keyword>
<accession>A0ABN0NJG7</accession>
<proteinExistence type="inferred from homology"/>
<comment type="function">
    <text evidence="7">Involved in lipopolysaccharide (LPS) biosynthesis. Catalyzes the transfer of 3-deoxy-D-manno-octulosonate (Kdo) residue(s) from CMP-Kdo to lipid IV(A), the tetraacyldisaccharide-1,4'-bisphosphate precursor of lipid A.</text>
</comment>
<dbReference type="InterPro" id="IPR038107">
    <property type="entry name" value="Glycos_transf_N_sf"/>
</dbReference>
<evidence type="ECO:0000256" key="6">
    <source>
        <dbReference type="ARBA" id="ARBA00049183"/>
    </source>
</evidence>
<dbReference type="EMBL" id="AHCF02000009">
    <property type="protein sequence ID" value="ERG61668.1"/>
    <property type="molecule type" value="Genomic_DNA"/>
</dbReference>
<dbReference type="Gene3D" id="3.40.50.11720">
    <property type="entry name" value="3-Deoxy-D-manno-octulosonic-acid transferase, N-terminal domain"/>
    <property type="match status" value="1"/>
</dbReference>
<dbReference type="InterPro" id="IPR007507">
    <property type="entry name" value="Glycos_transf_N"/>
</dbReference>
<feature type="transmembrane region" description="Helical" evidence="7">
    <location>
        <begin position="6"/>
        <end position="24"/>
    </location>
</feature>
<keyword evidence="4 7" id="KW-0808">Transferase</keyword>
<evidence type="ECO:0000313" key="10">
    <source>
        <dbReference type="Proteomes" id="UP000016534"/>
    </source>
</evidence>
<keyword evidence="7" id="KW-0812">Transmembrane</keyword>
<dbReference type="EC" id="2.4.99.12" evidence="2 7"/>
<keyword evidence="7" id="KW-0448">Lipopolysaccharide biosynthesis</keyword>
<dbReference type="NCBIfam" id="NF004388">
    <property type="entry name" value="PRK05749.1-4"/>
    <property type="match status" value="1"/>
</dbReference>
<reference evidence="9" key="1">
    <citation type="journal article" date="2012" name="J. Bacteriol.">
        <title>Genome sequences of type strains of seven species of the marine bacterium Pseudoalteromonas.</title>
        <authorList>
            <person name="Xie B.B."/>
            <person name="Shu Y.L."/>
            <person name="Qin Q.L."/>
            <person name="Rong J.C."/>
            <person name="Zhang X.Y."/>
            <person name="Chen X.L."/>
            <person name="Shi M."/>
            <person name="He H.L."/>
            <person name="Zhou B.C."/>
            <person name="Zhang Y.Z."/>
        </authorList>
    </citation>
    <scope>NUCLEOTIDE SEQUENCE [LARGE SCALE GENOMIC DNA]</scope>
    <source>
        <strain evidence="9">NCIMB 2128</strain>
    </source>
</reference>
<comment type="subcellular location">
    <subcellularLocation>
        <location evidence="7">Cell membrane</location>
    </subcellularLocation>
</comment>
<dbReference type="GO" id="GO:0016740">
    <property type="term" value="F:transferase activity"/>
    <property type="evidence" value="ECO:0007669"/>
    <property type="project" value="UniProtKB-KW"/>
</dbReference>
<evidence type="ECO:0000256" key="3">
    <source>
        <dbReference type="ARBA" id="ARBA00019077"/>
    </source>
</evidence>
<evidence type="ECO:0000256" key="2">
    <source>
        <dbReference type="ARBA" id="ARBA00012621"/>
    </source>
</evidence>
<keyword evidence="7" id="KW-0472">Membrane</keyword>
<keyword evidence="7" id="KW-1133">Transmembrane helix</keyword>
<evidence type="ECO:0000256" key="4">
    <source>
        <dbReference type="ARBA" id="ARBA00022679"/>
    </source>
</evidence>
<comment type="caution">
    <text evidence="9">The sequence shown here is derived from an EMBL/GenBank/DDBJ whole genome shotgun (WGS) entry which is preliminary data.</text>
</comment>
<feature type="domain" description="3-deoxy-D-manno-octulosonic-acid transferase N-terminal" evidence="8">
    <location>
        <begin position="35"/>
        <end position="214"/>
    </location>
</feature>